<reference evidence="3" key="2">
    <citation type="submission" date="2021-03" db="EMBL/GenBank/DDBJ databases">
        <authorList>
            <person name="Alouane T."/>
            <person name="Langin T."/>
            <person name="Bonhomme L."/>
        </authorList>
    </citation>
    <scope>NUCLEOTIDE SEQUENCE</scope>
    <source>
        <strain evidence="3">MDC_Fg202</strain>
    </source>
</reference>
<accession>A0A4E9EJG8</accession>
<proteinExistence type="predicted"/>
<feature type="signal peptide" evidence="1">
    <location>
        <begin position="1"/>
        <end position="20"/>
    </location>
</feature>
<dbReference type="InterPro" id="IPR043757">
    <property type="entry name" value="DUF5703_N"/>
</dbReference>
<dbReference type="Gene3D" id="1.50.10.10">
    <property type="match status" value="1"/>
</dbReference>
<protein>
    <recommendedName>
        <fullName evidence="2">DUF5703 domain-containing protein</fullName>
    </recommendedName>
</protein>
<dbReference type="AlphaFoldDB" id="A0A4E9EJG8"/>
<evidence type="ECO:0000313" key="4">
    <source>
        <dbReference type="EMBL" id="VIO62861.1"/>
    </source>
</evidence>
<evidence type="ECO:0000256" key="1">
    <source>
        <dbReference type="SAM" id="SignalP"/>
    </source>
</evidence>
<dbReference type="Proteomes" id="UP000746612">
    <property type="component" value="Unassembled WGS sequence"/>
</dbReference>
<dbReference type="Pfam" id="PF18961">
    <property type="entry name" value="DUF5703_N"/>
    <property type="match status" value="2"/>
</dbReference>
<organism evidence="4">
    <name type="scientific">Gibberella zeae</name>
    <name type="common">Wheat head blight fungus</name>
    <name type="synonym">Fusarium graminearum</name>
    <dbReference type="NCBI Taxonomy" id="5518"/>
    <lineage>
        <taxon>Eukaryota</taxon>
        <taxon>Fungi</taxon>
        <taxon>Dikarya</taxon>
        <taxon>Ascomycota</taxon>
        <taxon>Pezizomycotina</taxon>
        <taxon>Sordariomycetes</taxon>
        <taxon>Hypocreomycetidae</taxon>
        <taxon>Hypocreales</taxon>
        <taxon>Nectriaceae</taxon>
        <taxon>Fusarium</taxon>
    </lineage>
</organism>
<gene>
    <name evidence="4" type="ORF">FUG_LOCUS505274</name>
    <name evidence="3" type="ORF">MDCFG202_LOCUS307105</name>
</gene>
<dbReference type="InterPro" id="IPR012341">
    <property type="entry name" value="6hp_glycosidase-like_sf"/>
</dbReference>
<dbReference type="SUPFAM" id="SSF48208">
    <property type="entry name" value="Six-hairpin glycosidases"/>
    <property type="match status" value="1"/>
</dbReference>
<evidence type="ECO:0000313" key="3">
    <source>
        <dbReference type="EMBL" id="CAG1989349.1"/>
    </source>
</evidence>
<dbReference type="EMBL" id="CAJPIJ010000146">
    <property type="protein sequence ID" value="CAG1989349.1"/>
    <property type="molecule type" value="Genomic_DNA"/>
</dbReference>
<keyword evidence="1" id="KW-0732">Signal</keyword>
<feature type="chain" id="PRO_5041129951" description="DUF5703 domain-containing protein" evidence="1">
    <location>
        <begin position="21"/>
        <end position="793"/>
    </location>
</feature>
<reference evidence="4" key="1">
    <citation type="submission" date="2019-04" db="EMBL/GenBank/DDBJ databases">
        <authorList>
            <person name="Melise S."/>
            <person name="Noan J."/>
            <person name="Okalmin O."/>
        </authorList>
    </citation>
    <scope>NUCLEOTIDE SEQUENCE</scope>
    <source>
        <strain evidence="4">FN9</strain>
    </source>
</reference>
<sequence length="793" mass="91487">MRLNSKILPVLSIWCTAVMATLPTSYDVVWDKPGVNGSADSMPLGGGDIGLNTWYENGSLQRANSIAKRSVIKGTILMYVAKSGTFDENNSLLKLGRVRLSFDPNPFDSDFEQRLVLNDGYVKYTGKDNATAKVWVDVFNPVVHIEVDSPETISVNVAYENWRYEDRPIINEERNQGSWGIYTSKIANGTTYADKILFHENGVLMSHRNDKLDLWNFQLKQQGLEKYKDEMYNPMRNNEFGIFVHSEQLKPGDITDGHYVNTTYKAWNLESKAPRKSFKVSLSMYQAQTKDHDEWYKGLKKVIKSAVKNTQEATLTWWHEYWARSYIIINEDKGEKDAGFQVGKNYQVWRFLMGCNAKGEWPTKFNGGLWTFDPVFVNPYRPYTPDYRRWGGGTFTAQNQRLLYWPLLRSGDFETMTQQFDFYKRITPNAVLRGKVYQNIDAAYFLEQIDNTGLSNVFEYNAQWYDDDANTPRPDFFPDGELWNVWLNHMQDTANEFADMILQANIYSGYDVKPYLEFIEYQLAWFDKYYTREMLKRNPWPLTGIAGNESLVIYPGSGAETYKEAYNPVSTLAGLRQVIKDLMIVDEFVLQNKTYYQKYLDKIPGNTFRQQQGHTCIAPAEAYTRVQNSEVPQLYTVFPWPEYGIGLPNLTYAINTYLYDTETVIYHGNTGWKQDVIWLARMGFTANATSMTEERYAPSKVCKFPVFKGPNFDWTPDLNHYGAAAIGLQEQLIQTYAGDDIRLLPAWPERWDVRFKVWAPHNTTVEGTVVKGDVERLVVSPKSRTKDVVAGQD</sequence>
<dbReference type="GO" id="GO:0005975">
    <property type="term" value="P:carbohydrate metabolic process"/>
    <property type="evidence" value="ECO:0007669"/>
    <property type="project" value="InterPro"/>
</dbReference>
<dbReference type="EMBL" id="CAAKMV010000165">
    <property type="protein sequence ID" value="VIO62861.1"/>
    <property type="molecule type" value="Genomic_DNA"/>
</dbReference>
<dbReference type="GO" id="GO:0003824">
    <property type="term" value="F:catalytic activity"/>
    <property type="evidence" value="ECO:0007669"/>
    <property type="project" value="UniProtKB-ARBA"/>
</dbReference>
<feature type="domain" description="DUF5703" evidence="2">
    <location>
        <begin position="73"/>
        <end position="327"/>
    </location>
</feature>
<name>A0A4E9EJG8_GIBZA</name>
<feature type="domain" description="DUF5703" evidence="2">
    <location>
        <begin position="29"/>
        <end position="60"/>
    </location>
</feature>
<evidence type="ECO:0000259" key="2">
    <source>
        <dbReference type="Pfam" id="PF18961"/>
    </source>
</evidence>
<dbReference type="InterPro" id="IPR008928">
    <property type="entry name" value="6-hairpin_glycosidase_sf"/>
</dbReference>